<dbReference type="GO" id="GO:0005524">
    <property type="term" value="F:ATP binding"/>
    <property type="evidence" value="ECO:0007669"/>
    <property type="project" value="UniProtKB-KW"/>
</dbReference>
<dbReference type="InterPro" id="IPR003439">
    <property type="entry name" value="ABC_transporter-like_ATP-bd"/>
</dbReference>
<evidence type="ECO:0000256" key="3">
    <source>
        <dbReference type="SAM" id="MobiDB-lite"/>
    </source>
</evidence>
<evidence type="ECO:0000256" key="2">
    <source>
        <dbReference type="ARBA" id="ARBA00022840"/>
    </source>
</evidence>
<dbReference type="SMART" id="SM00382">
    <property type="entry name" value="AAA"/>
    <property type="match status" value="2"/>
</dbReference>
<dbReference type="SUPFAM" id="SSF52540">
    <property type="entry name" value="P-loop containing nucleoside triphosphate hydrolases"/>
    <property type="match status" value="2"/>
</dbReference>
<feature type="region of interest" description="Disordered" evidence="3">
    <location>
        <begin position="308"/>
        <end position="333"/>
    </location>
</feature>
<feature type="domain" description="ABC transporter" evidence="4">
    <location>
        <begin position="341"/>
        <end position="546"/>
    </location>
</feature>
<organism evidence="5 6">
    <name type="scientific">Schaalia hyovaginalis</name>
    <dbReference type="NCBI Taxonomy" id="29316"/>
    <lineage>
        <taxon>Bacteria</taxon>
        <taxon>Bacillati</taxon>
        <taxon>Actinomycetota</taxon>
        <taxon>Actinomycetes</taxon>
        <taxon>Actinomycetales</taxon>
        <taxon>Actinomycetaceae</taxon>
        <taxon>Schaalia</taxon>
    </lineage>
</organism>
<reference evidence="5" key="1">
    <citation type="submission" date="2020-08" db="EMBL/GenBank/DDBJ databases">
        <title>Sequencing the genomes of 1000 actinobacteria strains.</title>
        <authorList>
            <person name="Klenk H.-P."/>
        </authorList>
    </citation>
    <scope>NUCLEOTIDE SEQUENCE</scope>
    <source>
        <strain evidence="5">DSM 10695</strain>
    </source>
</reference>
<evidence type="ECO:0000313" key="5">
    <source>
        <dbReference type="EMBL" id="MBB6335631.1"/>
    </source>
</evidence>
<accession>A0A923IZS3</accession>
<dbReference type="Pfam" id="PF00005">
    <property type="entry name" value="ABC_tran"/>
    <property type="match status" value="2"/>
</dbReference>
<evidence type="ECO:0000259" key="4">
    <source>
        <dbReference type="PROSITE" id="PS50893"/>
    </source>
</evidence>
<dbReference type="AlphaFoldDB" id="A0A923IZS3"/>
<dbReference type="EMBL" id="JACHMK010000001">
    <property type="protein sequence ID" value="MBB6335631.1"/>
    <property type="molecule type" value="Genomic_DNA"/>
</dbReference>
<keyword evidence="2 5" id="KW-0067">ATP-binding</keyword>
<dbReference type="CDD" id="cd03230">
    <property type="entry name" value="ABC_DR_subfamily_A"/>
    <property type="match status" value="1"/>
</dbReference>
<keyword evidence="1" id="KW-0547">Nucleotide-binding</keyword>
<dbReference type="PROSITE" id="PS50893">
    <property type="entry name" value="ABC_TRANSPORTER_2"/>
    <property type="match status" value="2"/>
</dbReference>
<dbReference type="Proteomes" id="UP000617426">
    <property type="component" value="Unassembled WGS sequence"/>
</dbReference>
<feature type="domain" description="ABC transporter" evidence="4">
    <location>
        <begin position="9"/>
        <end position="228"/>
    </location>
</feature>
<evidence type="ECO:0000256" key="1">
    <source>
        <dbReference type="ARBA" id="ARBA00022741"/>
    </source>
</evidence>
<dbReference type="RefSeq" id="WP_184454118.1">
    <property type="nucleotide sequence ID" value="NZ_JACHMK010000001.1"/>
</dbReference>
<proteinExistence type="predicted"/>
<comment type="caution">
    <text evidence="5">The sequence shown here is derived from an EMBL/GenBank/DDBJ whole genome shotgun (WGS) entry which is preliminary data.</text>
</comment>
<name>A0A923IZS3_9ACTO</name>
<gene>
    <name evidence="5" type="ORF">HD592_002196</name>
</gene>
<evidence type="ECO:0000313" key="6">
    <source>
        <dbReference type="Proteomes" id="UP000617426"/>
    </source>
</evidence>
<dbReference type="GO" id="GO:0016887">
    <property type="term" value="F:ATP hydrolysis activity"/>
    <property type="evidence" value="ECO:0007669"/>
    <property type="project" value="InterPro"/>
</dbReference>
<dbReference type="InterPro" id="IPR027417">
    <property type="entry name" value="P-loop_NTPase"/>
</dbReference>
<dbReference type="Gene3D" id="3.40.50.300">
    <property type="entry name" value="P-loop containing nucleotide triphosphate hydrolases"/>
    <property type="match status" value="2"/>
</dbReference>
<keyword evidence="6" id="KW-1185">Reference proteome</keyword>
<sequence>MSARSDIHIDLRDFPLFPGGEPAIRSFTASFAPGELSALVGGDGAGKTTLLSTLARPQGRALLGITDLDAHDIGYQPASSGVWPNMSVEENLRFVADAHGLRGPRSRARIDELIDLAGLESARRRIGARLSGGMRQKLGAAMALLHHPSLLLLDEPTTGVDPASREILGRLIRGAADDGATAIVATTYLDEAESADRVFLLDEGRVLAQGSPAEVVAIAPGSLWAAPIDSADPSATDDERVWQRGRTLFEWLPGRPRPSSAFVSSAPSISGAGKGASSVAPLTIGGASPATPDLELATVEFLLEARTLTPPSRDGDHPAPSSNRGPALVHRTRRSGSDAIIACREVIKSFGEMRALDSVDLDMHPGEVVGLIGGNGAGKSTLIRLILGIDAPDSGTISLFGTPPSRRSRARIGYVSQALGLYPMLSARENLDFTQDVFGVPAADRLQGAAERGPVAGLPLGARRALAVDCALSHSPDLLILDEPTSGMDSLGRARLWKKIRRASNTGAGVLVTTHYQQEAAQCDILIRLEAGRVVEIRRAQGTSSP</sequence>
<dbReference type="PANTHER" id="PTHR43038:SF3">
    <property type="entry name" value="ABC TRANSPORTER G FAMILY MEMBER 20 ISOFORM X1"/>
    <property type="match status" value="1"/>
</dbReference>
<protein>
    <submittedName>
        <fullName evidence="5">ABC-2 type transport system ATP-binding protein</fullName>
    </submittedName>
</protein>
<dbReference type="PANTHER" id="PTHR43038">
    <property type="entry name" value="ATP-BINDING CASSETTE, SUB-FAMILY H, MEMBER 1"/>
    <property type="match status" value="1"/>
</dbReference>
<dbReference type="InterPro" id="IPR003593">
    <property type="entry name" value="AAA+_ATPase"/>
</dbReference>